<dbReference type="PANTHER" id="PTHR32027:SF0">
    <property type="entry name" value="CYTOSINE DEAMINASE"/>
    <property type="match status" value="1"/>
</dbReference>
<keyword evidence="3" id="KW-1185">Reference proteome</keyword>
<dbReference type="Gene3D" id="3.20.20.140">
    <property type="entry name" value="Metal-dependent hydrolases"/>
    <property type="match status" value="1"/>
</dbReference>
<dbReference type="PANTHER" id="PTHR32027">
    <property type="entry name" value="CYTOSINE DEAMINASE"/>
    <property type="match status" value="1"/>
</dbReference>
<proteinExistence type="predicted"/>
<dbReference type="InterPro" id="IPR011059">
    <property type="entry name" value="Metal-dep_hydrolase_composite"/>
</dbReference>
<organism evidence="2 3">
    <name type="scientific">Acuticoccus sediminis</name>
    <dbReference type="NCBI Taxonomy" id="2184697"/>
    <lineage>
        <taxon>Bacteria</taxon>
        <taxon>Pseudomonadati</taxon>
        <taxon>Pseudomonadota</taxon>
        <taxon>Alphaproteobacteria</taxon>
        <taxon>Hyphomicrobiales</taxon>
        <taxon>Amorphaceae</taxon>
        <taxon>Acuticoccus</taxon>
    </lineage>
</organism>
<evidence type="ECO:0000313" key="3">
    <source>
        <dbReference type="Proteomes" id="UP000249590"/>
    </source>
</evidence>
<evidence type="ECO:0000259" key="1">
    <source>
        <dbReference type="Pfam" id="PF07969"/>
    </source>
</evidence>
<dbReference type="EMBL" id="QHHQ01000001">
    <property type="protein sequence ID" value="RAI04028.1"/>
    <property type="molecule type" value="Genomic_DNA"/>
</dbReference>
<dbReference type="InterPro" id="IPR032466">
    <property type="entry name" value="Metal_Hydrolase"/>
</dbReference>
<feature type="domain" description="Amidohydrolase 3" evidence="1">
    <location>
        <begin position="199"/>
        <end position="405"/>
    </location>
</feature>
<dbReference type="Pfam" id="PF07969">
    <property type="entry name" value="Amidohydro_3"/>
    <property type="match status" value="1"/>
</dbReference>
<dbReference type="GO" id="GO:0004131">
    <property type="term" value="F:cytosine deaminase activity"/>
    <property type="evidence" value="ECO:0007669"/>
    <property type="project" value="TreeGrafter"/>
</dbReference>
<dbReference type="GO" id="GO:0006209">
    <property type="term" value="P:cytosine catabolic process"/>
    <property type="evidence" value="ECO:0007669"/>
    <property type="project" value="TreeGrafter"/>
</dbReference>
<dbReference type="Gene3D" id="2.30.40.10">
    <property type="entry name" value="Urease, subunit C, domain 1"/>
    <property type="match status" value="1"/>
</dbReference>
<dbReference type="Proteomes" id="UP000249590">
    <property type="component" value="Unassembled WGS sequence"/>
</dbReference>
<protein>
    <submittedName>
        <fullName evidence="2">Cytosine deaminase</fullName>
    </submittedName>
</protein>
<dbReference type="CDD" id="cd01293">
    <property type="entry name" value="Bact_CD"/>
    <property type="match status" value="1"/>
</dbReference>
<comment type="caution">
    <text evidence="2">The sequence shown here is derived from an EMBL/GenBank/DDBJ whole genome shotgun (WGS) entry which is preliminary data.</text>
</comment>
<dbReference type="AlphaFoldDB" id="A0A8B2NV25"/>
<reference evidence="2 3" key="1">
    <citation type="submission" date="2018-05" db="EMBL/GenBank/DDBJ databases">
        <title>Acuticoccus sediminis sp. nov., isolated from deep-sea sediment of Indian Ocean.</title>
        <authorList>
            <person name="Liu X."/>
            <person name="Lai Q."/>
            <person name="Du Y."/>
            <person name="Sun F."/>
            <person name="Zhang X."/>
            <person name="Wang S."/>
            <person name="Shao Z."/>
        </authorList>
    </citation>
    <scope>NUCLEOTIDE SEQUENCE [LARGE SCALE GENOMIC DNA]</scope>
    <source>
        <strain evidence="2 3">PTG4-2</strain>
    </source>
</reference>
<gene>
    <name evidence="2" type="ORF">DLJ53_06075</name>
</gene>
<dbReference type="SUPFAM" id="SSF51556">
    <property type="entry name" value="Metallo-dependent hydrolases"/>
    <property type="match status" value="1"/>
</dbReference>
<dbReference type="NCBIfam" id="NF005759">
    <property type="entry name" value="PRK07583.1"/>
    <property type="match status" value="1"/>
</dbReference>
<dbReference type="GO" id="GO:0035888">
    <property type="term" value="F:isoguanine deaminase activity"/>
    <property type="evidence" value="ECO:0007669"/>
    <property type="project" value="TreeGrafter"/>
</dbReference>
<dbReference type="InterPro" id="IPR013108">
    <property type="entry name" value="Amidohydro_3"/>
</dbReference>
<sequence>MARECDGGASVRLANAAIPAAFQDGDGEDLALFDITLDGARIASVEPASGSLIGARDCAGGIVVPAFVDMHTHLDKGHVWPRTPNPDGTFAGAMAATGRDRAAFWSADDVAARMDFALRAAYAHGTAAIRTHIDSIAPQDRISWPVFAEMRERWAGRMTLQGCSLNPIDLLPDDLGPHFDHVTEHGGIVGAVMYTVSGREAKLRALLEEAEARGLDVDLHVDEALDPTRNDLALIAAEATRIGFSGTITCGHCCTLMTMDDGEADRTLDAVAEAGLAIVSLPLCNLYLQDRVAGRTPRIRGGTLVHEMAARGIPVAVASDNTRDPFYAYGDLDMAEVWREATRLLHLDHPVGEWPLAFSATPAAIMGLPDRDKVAPGAVADLTIFRARRWTELFARPQVDRTVIRNGAVLDAPLPDYRELDDRWTLPR</sequence>
<dbReference type="InterPro" id="IPR052349">
    <property type="entry name" value="Metallo-hydrolase_Enzymes"/>
</dbReference>
<name>A0A8B2NV25_9HYPH</name>
<dbReference type="OrthoDB" id="9815027at2"/>
<accession>A0A8B2NV25</accession>
<evidence type="ECO:0000313" key="2">
    <source>
        <dbReference type="EMBL" id="RAI04028.1"/>
    </source>
</evidence>